<feature type="coiled-coil region" evidence="4">
    <location>
        <begin position="66"/>
        <end position="93"/>
    </location>
</feature>
<evidence type="ECO:0000259" key="5">
    <source>
        <dbReference type="Pfam" id="PF13610"/>
    </source>
</evidence>
<dbReference type="Pfam" id="PF13610">
    <property type="entry name" value="DDE_Tnp_IS240"/>
    <property type="match status" value="1"/>
</dbReference>
<dbReference type="Proteomes" id="UP001567537">
    <property type="component" value="Unassembled WGS sequence"/>
</dbReference>
<dbReference type="InterPro" id="IPR036388">
    <property type="entry name" value="WH-like_DNA-bd_sf"/>
</dbReference>
<keyword evidence="7" id="KW-1185">Reference proteome</keyword>
<keyword evidence="2" id="KW-0238">DNA-binding</keyword>
<keyword evidence="1" id="KW-0815">Transposition</keyword>
<dbReference type="PANTHER" id="PTHR35528:SF3">
    <property type="entry name" value="BLL1675 PROTEIN"/>
    <property type="match status" value="1"/>
</dbReference>
<evidence type="ECO:0000256" key="4">
    <source>
        <dbReference type="SAM" id="Coils"/>
    </source>
</evidence>
<dbReference type="Pfam" id="PF01527">
    <property type="entry name" value="HTH_Tnp_1"/>
    <property type="match status" value="1"/>
</dbReference>
<dbReference type="InterPro" id="IPR052183">
    <property type="entry name" value="IS_Transposase"/>
</dbReference>
<feature type="domain" description="DDE" evidence="5">
    <location>
        <begin position="204"/>
        <end position="333"/>
    </location>
</feature>
<reference evidence="6 7" key="1">
    <citation type="journal article" date="2021" name="Res Sq">
        <title>Streptomyces Pimoensis sp. nov., Isolated From the Taklimakan Desert in Xinjiang, China.</title>
        <authorList>
            <person name="Zhang P."/>
            <person name="Luo X."/>
            <person name="Luo X."/>
            <person name="Liu Z."/>
            <person name="Xia Z."/>
            <person name="Wan C."/>
            <person name="zhang L."/>
        </authorList>
    </citation>
    <scope>NUCLEOTIDE SEQUENCE [LARGE SCALE GENOMIC DNA]</scope>
    <source>
        <strain evidence="6 7">TRM75549</strain>
    </source>
</reference>
<dbReference type="PANTHER" id="PTHR35528">
    <property type="entry name" value="BLL1675 PROTEIN"/>
    <property type="match status" value="1"/>
</dbReference>
<keyword evidence="3" id="KW-0233">DNA recombination</keyword>
<evidence type="ECO:0000256" key="1">
    <source>
        <dbReference type="ARBA" id="ARBA00022578"/>
    </source>
</evidence>
<organism evidence="6 7">
    <name type="scientific">Streptomyces pimonensis</name>
    <dbReference type="NCBI Taxonomy" id="2860288"/>
    <lineage>
        <taxon>Bacteria</taxon>
        <taxon>Bacillati</taxon>
        <taxon>Actinomycetota</taxon>
        <taxon>Actinomycetes</taxon>
        <taxon>Kitasatosporales</taxon>
        <taxon>Streptomycetaceae</taxon>
        <taxon>Streptomyces</taxon>
    </lineage>
</organism>
<dbReference type="EMBL" id="JAHWZY010000072">
    <property type="protein sequence ID" value="MEZ3183146.1"/>
    <property type="molecule type" value="Genomic_DNA"/>
</dbReference>
<protein>
    <submittedName>
        <fullName evidence="6">IS6 family transposase</fullName>
    </submittedName>
</protein>
<sequence length="368" mass="41978">MARPSRYPLELRRRAVRMVAEVRDDHPNETAALQTVADKLGIGSRETLRNWVKQHEIDAGARPGTTTEESAQLKALKKENAELKRANEILKAAASFFAAELDRPHTGAVTLAGRRGMILWLVVLGRGSLVSSAPPSYKGHRYPAEVISYCVWLYFRFPLSFREVEELMLERGVAVSHETVRRWCAKFGQGYANGLRRRRPRPGDKWHLDEVFLKINGERKYLWRAVGSDGTVLDILVQNRRDTAAARRFFRRLLKKTRTVPRVVVTDKLRSYRAAHREVMPCVEHRAHKGLNNRAENSHQPTRQRERAMKGFRSVGGAQQFLAAFSGISPHFRPHRHLMTATDYRAEMTVRFAIWDQITGVASRPAAA</sequence>
<comment type="caution">
    <text evidence="6">The sequence shown here is derived from an EMBL/GenBank/DDBJ whole genome shotgun (WGS) entry which is preliminary data.</text>
</comment>
<dbReference type="InterPro" id="IPR009057">
    <property type="entry name" value="Homeodomain-like_sf"/>
</dbReference>
<dbReference type="InterPro" id="IPR002514">
    <property type="entry name" value="Transposase_8"/>
</dbReference>
<dbReference type="InterPro" id="IPR047930">
    <property type="entry name" value="Transpos_IS6"/>
</dbReference>
<dbReference type="Gene3D" id="1.10.10.10">
    <property type="entry name" value="Winged helix-like DNA-binding domain superfamily/Winged helix DNA-binding domain"/>
    <property type="match status" value="1"/>
</dbReference>
<dbReference type="NCBIfam" id="NF033587">
    <property type="entry name" value="transpos_IS6"/>
    <property type="match status" value="1"/>
</dbReference>
<dbReference type="InterPro" id="IPR032874">
    <property type="entry name" value="DDE_dom"/>
</dbReference>
<dbReference type="SUPFAM" id="SSF46689">
    <property type="entry name" value="Homeodomain-like"/>
    <property type="match status" value="1"/>
</dbReference>
<accession>A0ABV4JBS8</accession>
<proteinExistence type="predicted"/>
<name>A0ABV4JBS8_9ACTN</name>
<evidence type="ECO:0000313" key="6">
    <source>
        <dbReference type="EMBL" id="MEZ3183146.1"/>
    </source>
</evidence>
<gene>
    <name evidence="6" type="ORF">KYY02_32145</name>
</gene>
<evidence type="ECO:0000256" key="2">
    <source>
        <dbReference type="ARBA" id="ARBA00023125"/>
    </source>
</evidence>
<keyword evidence="4" id="KW-0175">Coiled coil</keyword>
<evidence type="ECO:0000256" key="3">
    <source>
        <dbReference type="ARBA" id="ARBA00023172"/>
    </source>
</evidence>
<evidence type="ECO:0000313" key="7">
    <source>
        <dbReference type="Proteomes" id="UP001567537"/>
    </source>
</evidence>